<dbReference type="Gene3D" id="3.40.50.880">
    <property type="match status" value="1"/>
</dbReference>
<dbReference type="EMBL" id="JBAWKS010000001">
    <property type="protein sequence ID" value="MEI4549966.1"/>
    <property type="molecule type" value="Genomic_DNA"/>
</dbReference>
<evidence type="ECO:0000313" key="3">
    <source>
        <dbReference type="Proteomes" id="UP001382455"/>
    </source>
</evidence>
<dbReference type="PANTHER" id="PTHR36175:SF1">
    <property type="entry name" value="CYANOPHYCINASE"/>
    <property type="match status" value="1"/>
</dbReference>
<protein>
    <recommendedName>
        <fullName evidence="4">Cyanophycinase</fullName>
    </recommendedName>
</protein>
<name>A0ABU8ESW3_9GAMM</name>
<keyword evidence="3" id="KW-1185">Reference proteome</keyword>
<sequence>MTNKKTFSKNVQTFVSSIIATSFVAFTPVAAVSANTLLMLSDDLKVCSSENQRFCTKEGKESFSDDVKQKAIFDITSEALLRVSEYAWTEQEELKKQVADILKAVKPKFENKTLTERQFVRALRGVSIEVGTETVSGRDIWQSLYEFEKRNLFDLLEQKQAESRSKRKKTEVNWAQSTNLEATLAYQKLFDLSVEISGPKRKPRIAVVTGTDRDPYARVDYYLGLFEQIGFEATWLPIDAAMQTAITAKEYEKSSCDSLEEFQIKRLASFRREVLYPDLYRQQVSECKKSSPLIDTIKRMDAIYIADGSPLLSYHAFYTPTGAPSESLTKIIDMFNKNEVLVAVEGGSVNAITNARKPLSILAGAVNEINTIVPMSFASGHDACSLGADCIALESERDFTVVESPILPLLPFGIVDTQVSKRGKQLRGLHAALFSDNQRIFGLDDKTAVVVTNQDNNLELEVIGSGGMWLFEVNRENNEGGVREFTSHYFTHGDHIAMRSGGVSVEFPSWKYATQLNGSQPQVTSAQALSRNNFFKLNEMMCQTGAKQALGNDRINEQDVSLSIAQSSSALARLGVAKVRGGEFRVCSLSQVANKLTVSPNL</sequence>
<gene>
    <name evidence="2" type="ORF">WAE96_09810</name>
</gene>
<feature type="signal peptide" evidence="1">
    <location>
        <begin position="1"/>
        <end position="31"/>
    </location>
</feature>
<evidence type="ECO:0000256" key="1">
    <source>
        <dbReference type="SAM" id="SignalP"/>
    </source>
</evidence>
<evidence type="ECO:0000313" key="2">
    <source>
        <dbReference type="EMBL" id="MEI4549966.1"/>
    </source>
</evidence>
<organism evidence="2 3">
    <name type="scientific">Pseudoalteromonas spongiae</name>
    <dbReference type="NCBI Taxonomy" id="298657"/>
    <lineage>
        <taxon>Bacteria</taxon>
        <taxon>Pseudomonadati</taxon>
        <taxon>Pseudomonadota</taxon>
        <taxon>Gammaproteobacteria</taxon>
        <taxon>Alteromonadales</taxon>
        <taxon>Pseudoalteromonadaceae</taxon>
        <taxon>Pseudoalteromonas</taxon>
    </lineage>
</organism>
<dbReference type="PANTHER" id="PTHR36175">
    <property type="entry name" value="CYANOPHYCINASE"/>
    <property type="match status" value="1"/>
</dbReference>
<evidence type="ECO:0008006" key="4">
    <source>
        <dbReference type="Google" id="ProtNLM"/>
    </source>
</evidence>
<accession>A0ABU8ESW3</accession>
<feature type="chain" id="PRO_5045294032" description="Cyanophycinase" evidence="1">
    <location>
        <begin position="32"/>
        <end position="602"/>
    </location>
</feature>
<keyword evidence="1" id="KW-0732">Signal</keyword>
<proteinExistence type="predicted"/>
<comment type="caution">
    <text evidence="2">The sequence shown here is derived from an EMBL/GenBank/DDBJ whole genome shotgun (WGS) entry which is preliminary data.</text>
</comment>
<dbReference type="InterPro" id="IPR029062">
    <property type="entry name" value="Class_I_gatase-like"/>
</dbReference>
<reference evidence="2 3" key="1">
    <citation type="submission" date="2023-12" db="EMBL/GenBank/DDBJ databases">
        <title>Friends and Foes: Symbiotic and Algicidal bacterial influence on Karenia brevis blooms.</title>
        <authorList>
            <person name="Fei C."/>
            <person name="Mohamed A.R."/>
            <person name="Booker A."/>
            <person name="Arshad M."/>
            <person name="Klass S."/>
            <person name="Ahn S."/>
            <person name="Gilbert P.M."/>
            <person name="Heil C.A."/>
            <person name="Martinez J.M."/>
            <person name="Amin S.A."/>
        </authorList>
    </citation>
    <scope>NUCLEOTIDE SEQUENCE [LARGE SCALE GENOMIC DNA]</scope>
    <source>
        <strain evidence="2 3">CE15</strain>
    </source>
</reference>
<dbReference type="Proteomes" id="UP001382455">
    <property type="component" value="Unassembled WGS sequence"/>
</dbReference>
<dbReference type="RefSeq" id="WP_336435328.1">
    <property type="nucleotide sequence ID" value="NZ_JBAWKS010000001.1"/>
</dbReference>